<feature type="compositionally biased region" description="Polar residues" evidence="1">
    <location>
        <begin position="269"/>
        <end position="286"/>
    </location>
</feature>
<evidence type="ECO:0000313" key="2">
    <source>
        <dbReference type="EMBL" id="KAK2138029.1"/>
    </source>
</evidence>
<keyword evidence="3" id="KW-1185">Reference proteome</keyword>
<dbReference type="Proteomes" id="UP001209878">
    <property type="component" value="Unassembled WGS sequence"/>
</dbReference>
<name>A0AAD9IM22_RIDPI</name>
<feature type="region of interest" description="Disordered" evidence="1">
    <location>
        <begin position="1"/>
        <end position="40"/>
    </location>
</feature>
<gene>
    <name evidence="2" type="ORF">NP493_9082g00001</name>
</gene>
<proteinExistence type="predicted"/>
<feature type="compositionally biased region" description="Polar residues" evidence="1">
    <location>
        <begin position="13"/>
        <end position="22"/>
    </location>
</feature>
<accession>A0AAD9IM22</accession>
<protein>
    <submittedName>
        <fullName evidence="2">Uncharacterized protein</fullName>
    </submittedName>
</protein>
<reference evidence="2" key="1">
    <citation type="journal article" date="2023" name="Mol. Biol. Evol.">
        <title>Third-Generation Sequencing Reveals the Adaptive Role of the Epigenome in Three Deep-Sea Polychaetes.</title>
        <authorList>
            <person name="Perez M."/>
            <person name="Aroh O."/>
            <person name="Sun Y."/>
            <person name="Lan Y."/>
            <person name="Juniper S.K."/>
            <person name="Young C.R."/>
            <person name="Angers B."/>
            <person name="Qian P.Y."/>
        </authorList>
    </citation>
    <scope>NUCLEOTIDE SEQUENCE</scope>
    <source>
        <strain evidence="2">R07B-5</strain>
    </source>
</reference>
<evidence type="ECO:0000313" key="3">
    <source>
        <dbReference type="Proteomes" id="UP001209878"/>
    </source>
</evidence>
<feature type="compositionally biased region" description="Polar residues" evidence="1">
    <location>
        <begin position="350"/>
        <end position="363"/>
    </location>
</feature>
<comment type="caution">
    <text evidence="2">The sequence shown here is derived from an EMBL/GenBank/DDBJ whole genome shotgun (WGS) entry which is preliminary data.</text>
</comment>
<feature type="region of interest" description="Disordered" evidence="1">
    <location>
        <begin position="246"/>
        <end position="403"/>
    </location>
</feature>
<evidence type="ECO:0000256" key="1">
    <source>
        <dbReference type="SAM" id="MobiDB-lite"/>
    </source>
</evidence>
<feature type="compositionally biased region" description="Basic residues" evidence="1">
    <location>
        <begin position="259"/>
        <end position="268"/>
    </location>
</feature>
<organism evidence="2 3">
    <name type="scientific">Ridgeia piscesae</name>
    <name type="common">Tubeworm</name>
    <dbReference type="NCBI Taxonomy" id="27915"/>
    <lineage>
        <taxon>Eukaryota</taxon>
        <taxon>Metazoa</taxon>
        <taxon>Spiralia</taxon>
        <taxon>Lophotrochozoa</taxon>
        <taxon>Annelida</taxon>
        <taxon>Polychaeta</taxon>
        <taxon>Sedentaria</taxon>
        <taxon>Canalipalpata</taxon>
        <taxon>Sabellida</taxon>
        <taxon>Siboglinidae</taxon>
        <taxon>Ridgeia</taxon>
    </lineage>
</organism>
<sequence>MVIKYSNPDLSADPQSRLSSSAREMPGVYETGRQEERSVRPLWSSQSLCLGAMGGQVPQTMASDAGHRLDSGVAPPTPTRRTTNTTCRDLLELKRQYLRQTADVDHAYGTDSKGMPHAHRQQEGALATDDTWRQVDSQTDTRAADWRHTFVTKKRPLSLQQAMDALDLDAAEVTSSGPPLYREPPQYEAADLSPALLSDETEVKTCYGQDEVMTSHMNHPDMYVTEFARKKHKFYYGPNADLLMPPRVRHRCEPPQPRVKPRRSHSTKMSRTQLVNGSRTCTTAATKTGDPANARPPTLHVPAPTPKSPTVTNKQHPSHVGSLSRKGTGVGSLSDRNNNSLLFKGRRSRSLSASEQLGVTSQLPPKRQPNCENVNDENRDRGGGYATLQTPGRQAARSRFSDSDVRSFTLDRRRYSAEEARRRRDEDDARRREKLVCVFFSVCVVFYPPSRRSV</sequence>
<dbReference type="AlphaFoldDB" id="A0AAD9IM22"/>
<dbReference type="EMBL" id="JAODUO010009086">
    <property type="protein sequence ID" value="KAK2138029.1"/>
    <property type="molecule type" value="Genomic_DNA"/>
</dbReference>